<dbReference type="VEuPathDB" id="AmoebaDB:ENU1_158210"/>
<evidence type="ECO:0000256" key="13">
    <source>
        <dbReference type="ARBA" id="ARBA00022989"/>
    </source>
</evidence>
<evidence type="ECO:0000256" key="4">
    <source>
        <dbReference type="ARBA" id="ARBA00022528"/>
    </source>
</evidence>
<dbReference type="PANTHER" id="PTHR10903">
    <property type="entry name" value="GTPASE, IMAP FAMILY MEMBER-RELATED"/>
    <property type="match status" value="1"/>
</dbReference>
<evidence type="ECO:0000259" key="17">
    <source>
        <dbReference type="PROSITE" id="PS51720"/>
    </source>
</evidence>
<evidence type="ECO:0000256" key="12">
    <source>
        <dbReference type="ARBA" id="ARBA00022927"/>
    </source>
</evidence>
<dbReference type="OrthoDB" id="425923at2759"/>
<dbReference type="InterPro" id="IPR045058">
    <property type="entry name" value="GIMA/IAN/Toc"/>
</dbReference>
<evidence type="ECO:0000256" key="16">
    <source>
        <dbReference type="ARBA" id="ARBA00024013"/>
    </source>
</evidence>
<evidence type="ECO:0000256" key="11">
    <source>
        <dbReference type="ARBA" id="ARBA00022842"/>
    </source>
</evidence>
<reference evidence="18 19" key="1">
    <citation type="submission" date="2011-11" db="EMBL/GenBank/DDBJ databases">
        <authorList>
            <person name="Hannick L."/>
            <person name="Karamycheva S."/>
            <person name="Lorenzi H."/>
            <person name="Caler E."/>
        </authorList>
    </citation>
    <scope>NUCLEOTIDE SEQUENCE [LARGE SCALE GENOMIC DNA]</scope>
    <source>
        <strain evidence="18 19">P19</strain>
    </source>
</reference>
<dbReference type="AlphaFoldDB" id="K2HRP9"/>
<evidence type="ECO:0000256" key="15">
    <source>
        <dbReference type="ARBA" id="ARBA00023136"/>
    </source>
</evidence>
<keyword evidence="12" id="KW-0653">Protein transport</keyword>
<keyword evidence="3" id="KW-0813">Transport</keyword>
<protein>
    <submittedName>
        <fullName evidence="18">AIG1 family protein, putative</fullName>
    </submittedName>
</protein>
<dbReference type="Proteomes" id="UP000006769">
    <property type="component" value="Unassembled WGS sequence"/>
</dbReference>
<keyword evidence="15" id="KW-0472">Membrane</keyword>
<dbReference type="GO" id="GO:0046872">
    <property type="term" value="F:metal ion binding"/>
    <property type="evidence" value="ECO:0007669"/>
    <property type="project" value="UniProtKB-KW"/>
</dbReference>
<keyword evidence="10" id="KW-1002">Plastid outer membrane</keyword>
<dbReference type="GO" id="GO:0015031">
    <property type="term" value="P:protein transport"/>
    <property type="evidence" value="ECO:0007669"/>
    <property type="project" value="UniProtKB-KW"/>
</dbReference>
<keyword evidence="7" id="KW-0479">Metal-binding</keyword>
<comment type="cofactor">
    <cofactor evidence="1">
        <name>Mg(2+)</name>
        <dbReference type="ChEBI" id="CHEBI:18420"/>
    </cofactor>
</comment>
<dbReference type="GeneID" id="20075179"/>
<gene>
    <name evidence="18" type="ORF">ENU1_158210</name>
</gene>
<name>K2HRP9_ENTNP</name>
<dbReference type="EMBL" id="JH928394">
    <property type="protein sequence ID" value="EKE38665.1"/>
    <property type="molecule type" value="Genomic_DNA"/>
</dbReference>
<feature type="domain" description="AIG1-type G" evidence="17">
    <location>
        <begin position="6"/>
        <end position="232"/>
    </location>
</feature>
<sequence>MSISGTKETKLIVIGETGSGKSSLGNFILKKKVNVFKVGGGANSVTQETSGVYGEGDRRNVFVIDTPGFNDPNGKEKENDNVKQMVKYIQSQSGIKAIVICLDINSPRLLNSIKTMIHIIHDIFPLYEFWEHVCVVWTKCYYYTPQSVVDRMIESKKKSFKNDLLKLAEETTGDSNFVLPMYFVDSVTDELVDNSRSENEIISMLSWVRTLPSFKIKEVKNIKFHDTYVETKQETKVVELKHDYMELSITKKQREKRVGYDGSITYTKWVDVKKKTKNEKIPKNLVGASKEDLQRLKTEIGDRKFEGVVGGVLSRDKLL</sequence>
<evidence type="ECO:0000256" key="7">
    <source>
        <dbReference type="ARBA" id="ARBA00022723"/>
    </source>
</evidence>
<dbReference type="FunFam" id="3.40.50.300:FF:004974">
    <property type="entry name" value="AIG1 family protein putative"/>
    <property type="match status" value="1"/>
</dbReference>
<evidence type="ECO:0000256" key="8">
    <source>
        <dbReference type="ARBA" id="ARBA00022741"/>
    </source>
</evidence>
<keyword evidence="14" id="KW-0342">GTP-binding</keyword>
<evidence type="ECO:0000256" key="14">
    <source>
        <dbReference type="ARBA" id="ARBA00023134"/>
    </source>
</evidence>
<dbReference type="PANTHER" id="PTHR10903:SF135">
    <property type="entry name" value="TRANSLOCASE OF CHLOROPLAST 120, CHLOROPLASTIC-RELATED"/>
    <property type="match status" value="1"/>
</dbReference>
<evidence type="ECO:0000256" key="2">
    <source>
        <dbReference type="ARBA" id="ARBA00004167"/>
    </source>
</evidence>
<dbReference type="OMA" id="HDTYVET"/>
<dbReference type="InterPro" id="IPR027417">
    <property type="entry name" value="P-loop_NTPase"/>
</dbReference>
<evidence type="ECO:0000256" key="6">
    <source>
        <dbReference type="ARBA" id="ARBA00022692"/>
    </source>
</evidence>
<organism evidence="18 19">
    <name type="scientific">Entamoeba nuttalli (strain P19)</name>
    <name type="common">Amoeba</name>
    <dbReference type="NCBI Taxonomy" id="1076696"/>
    <lineage>
        <taxon>Eukaryota</taxon>
        <taxon>Amoebozoa</taxon>
        <taxon>Evosea</taxon>
        <taxon>Archamoebae</taxon>
        <taxon>Mastigamoebida</taxon>
        <taxon>Entamoebidae</taxon>
        <taxon>Entamoeba</taxon>
    </lineage>
</organism>
<dbReference type="PROSITE" id="PS00675">
    <property type="entry name" value="SIGMA54_INTERACT_1"/>
    <property type="match status" value="1"/>
</dbReference>
<comment type="subcellular location">
    <subcellularLocation>
        <location evidence="2">Membrane</location>
        <topology evidence="2">Single-pass membrane protein</topology>
    </subcellularLocation>
    <subcellularLocation>
        <location evidence="16">Plastid</location>
        <location evidence="16">Chloroplast outer membrane</location>
    </subcellularLocation>
</comment>
<evidence type="ECO:0000313" key="19">
    <source>
        <dbReference type="Proteomes" id="UP000006769"/>
    </source>
</evidence>
<keyword evidence="13" id="KW-1133">Transmembrane helix</keyword>
<dbReference type="GO" id="GO:0005525">
    <property type="term" value="F:GTP binding"/>
    <property type="evidence" value="ECO:0007669"/>
    <property type="project" value="UniProtKB-KW"/>
</dbReference>
<evidence type="ECO:0000313" key="18">
    <source>
        <dbReference type="EMBL" id="EKE38665.1"/>
    </source>
</evidence>
<evidence type="ECO:0000256" key="5">
    <source>
        <dbReference type="ARBA" id="ARBA00022640"/>
    </source>
</evidence>
<dbReference type="RefSeq" id="XP_008859001.1">
    <property type="nucleotide sequence ID" value="XM_008860779.1"/>
</dbReference>
<dbReference type="Pfam" id="PF04548">
    <property type="entry name" value="AIG1"/>
    <property type="match status" value="1"/>
</dbReference>
<proteinExistence type="predicted"/>
<keyword evidence="4" id="KW-0150">Chloroplast</keyword>
<keyword evidence="6" id="KW-0812">Transmembrane</keyword>
<dbReference type="GO" id="GO:0016020">
    <property type="term" value="C:membrane"/>
    <property type="evidence" value="ECO:0007669"/>
    <property type="project" value="UniProtKB-SubCell"/>
</dbReference>
<dbReference type="Gene3D" id="3.40.50.300">
    <property type="entry name" value="P-loop containing nucleotide triphosphate hydrolases"/>
    <property type="match status" value="1"/>
</dbReference>
<keyword evidence="9" id="KW-0378">Hydrolase</keyword>
<keyword evidence="11" id="KW-0460">Magnesium</keyword>
<dbReference type="SUPFAM" id="SSF52540">
    <property type="entry name" value="P-loop containing nucleoside triphosphate hydrolases"/>
    <property type="match status" value="1"/>
</dbReference>
<dbReference type="PROSITE" id="PS51720">
    <property type="entry name" value="G_AIG1"/>
    <property type="match status" value="1"/>
</dbReference>
<accession>K2HRP9</accession>
<dbReference type="InterPro" id="IPR006703">
    <property type="entry name" value="G_AIG1"/>
</dbReference>
<keyword evidence="5" id="KW-0934">Plastid</keyword>
<keyword evidence="8" id="KW-0547">Nucleotide-binding</keyword>
<dbReference type="GO" id="GO:0016787">
    <property type="term" value="F:hydrolase activity"/>
    <property type="evidence" value="ECO:0007669"/>
    <property type="project" value="UniProtKB-KW"/>
</dbReference>
<dbReference type="InterPro" id="IPR025662">
    <property type="entry name" value="Sigma_54_int_dom_ATP-bd_1"/>
</dbReference>
<evidence type="ECO:0000256" key="3">
    <source>
        <dbReference type="ARBA" id="ARBA00022448"/>
    </source>
</evidence>
<evidence type="ECO:0000256" key="9">
    <source>
        <dbReference type="ARBA" id="ARBA00022801"/>
    </source>
</evidence>
<evidence type="ECO:0000256" key="1">
    <source>
        <dbReference type="ARBA" id="ARBA00001946"/>
    </source>
</evidence>
<evidence type="ECO:0000256" key="10">
    <source>
        <dbReference type="ARBA" id="ARBA00022805"/>
    </source>
</evidence>